<protein>
    <submittedName>
        <fullName evidence="1">Uncharacterized protein</fullName>
    </submittedName>
</protein>
<gene>
    <name evidence="1" type="ORF">Smic_09080</name>
</gene>
<reference evidence="1 2" key="1">
    <citation type="submission" date="2020-05" db="EMBL/GenBank/DDBJ databases">
        <title>Whole genome shotgun sequence of Streptomyces microflavus NBRC 13062.</title>
        <authorList>
            <person name="Komaki H."/>
            <person name="Tamura T."/>
        </authorList>
    </citation>
    <scope>NUCLEOTIDE SEQUENCE [LARGE SCALE GENOMIC DNA]</scope>
    <source>
        <strain evidence="1 2">NBRC 13062</strain>
    </source>
</reference>
<comment type="caution">
    <text evidence="1">The sequence shown here is derived from an EMBL/GenBank/DDBJ whole genome shotgun (WGS) entry which is preliminary data.</text>
</comment>
<proteinExistence type="predicted"/>
<name>A0A7J0CIN8_STRMI</name>
<dbReference type="EMBL" id="BLWD01000001">
    <property type="protein sequence ID" value="GFN02352.1"/>
    <property type="molecule type" value="Genomic_DNA"/>
</dbReference>
<dbReference type="Proteomes" id="UP000498740">
    <property type="component" value="Unassembled WGS sequence"/>
</dbReference>
<dbReference type="AlphaFoldDB" id="A0A7J0CIN8"/>
<organism evidence="1 2">
    <name type="scientific">Streptomyces microflavus</name>
    <name type="common">Streptomyces lipmanii</name>
    <dbReference type="NCBI Taxonomy" id="1919"/>
    <lineage>
        <taxon>Bacteria</taxon>
        <taxon>Bacillati</taxon>
        <taxon>Actinomycetota</taxon>
        <taxon>Actinomycetes</taxon>
        <taxon>Kitasatosporales</taxon>
        <taxon>Streptomycetaceae</taxon>
        <taxon>Streptomyces</taxon>
    </lineage>
</organism>
<accession>A0A7J0CIN8</accession>
<evidence type="ECO:0000313" key="2">
    <source>
        <dbReference type="Proteomes" id="UP000498740"/>
    </source>
</evidence>
<evidence type="ECO:0000313" key="1">
    <source>
        <dbReference type="EMBL" id="GFN02352.1"/>
    </source>
</evidence>
<sequence length="269" mass="29055">MHAMSVVAGLPMADRADDRDGLRLDRLHVPLGPALLDWPAGLVLRLALQGDVVQQAEVDQISVRASSRHPFWNDPWLRVIAGERVERGLAARRLCAAHLDSVGRFLAVSGWDDEAKRARSARRRVLAGASVEELGVLLRPWARQLRRSRTLRWLTRGLGELSSERAAAAGVTGPALVAGGDAYCRLLVWLDEIERAAAVCGDTRVLDATELSGPRGRLNGPVPPSQALLDVLPGLLEGAEFAGARIIVASLDPDLDELVPVVDSRVAHE</sequence>